<accession>A0A3B0YLI1</accession>
<name>A0A3B0YLI1_9ZZZZ</name>
<protein>
    <recommendedName>
        <fullName evidence="1">DUF6916 domain-containing protein</fullName>
    </recommendedName>
</protein>
<dbReference type="Pfam" id="PF21880">
    <property type="entry name" value="DUF6916"/>
    <property type="match status" value="1"/>
</dbReference>
<dbReference type="AlphaFoldDB" id="A0A3B0YLI1"/>
<reference evidence="2" key="1">
    <citation type="submission" date="2018-06" db="EMBL/GenBank/DDBJ databases">
        <authorList>
            <person name="Zhirakovskaya E."/>
        </authorList>
    </citation>
    <scope>NUCLEOTIDE SEQUENCE</scope>
</reference>
<proteinExistence type="predicted"/>
<evidence type="ECO:0000259" key="1">
    <source>
        <dbReference type="Pfam" id="PF21880"/>
    </source>
</evidence>
<dbReference type="InterPro" id="IPR054209">
    <property type="entry name" value="DUF6916"/>
</dbReference>
<evidence type="ECO:0000313" key="2">
    <source>
        <dbReference type="EMBL" id="VAW81808.1"/>
    </source>
</evidence>
<sequence>MEQITYGAFKPFLNDTFRIEVNPFSLIDVDLVSVDPLGSGQDQDENQAFAIVFRSEIEDDNLLQRIYTVSHPKMGRIEAFLVSIGADDKGMRYEAVFT</sequence>
<gene>
    <name evidence="2" type="ORF">MNBD_GAMMA12-3201</name>
</gene>
<dbReference type="EMBL" id="UOFL01000226">
    <property type="protein sequence ID" value="VAW81808.1"/>
    <property type="molecule type" value="Genomic_DNA"/>
</dbReference>
<organism evidence="2">
    <name type="scientific">hydrothermal vent metagenome</name>
    <dbReference type="NCBI Taxonomy" id="652676"/>
    <lineage>
        <taxon>unclassified sequences</taxon>
        <taxon>metagenomes</taxon>
        <taxon>ecological metagenomes</taxon>
    </lineage>
</organism>
<feature type="domain" description="DUF6916" evidence="1">
    <location>
        <begin position="5"/>
        <end position="97"/>
    </location>
</feature>